<gene>
    <name evidence="3" type="ORF">AOC05_04640</name>
</gene>
<reference evidence="4" key="1">
    <citation type="submission" date="2015-09" db="EMBL/GenBank/DDBJ databases">
        <title>Complete genome of Arthrobacter alpinus strain R3.8.</title>
        <authorList>
            <person name="See-Too W.S."/>
            <person name="Chan K.G."/>
        </authorList>
    </citation>
    <scope>NUCLEOTIDE SEQUENCE [LARGE SCALE GENOMIC DNA]</scope>
    <source>
        <strain evidence="4">R3.8</strain>
    </source>
</reference>
<dbReference type="KEGG" id="aaq:AOC05_04640"/>
<evidence type="ECO:0008006" key="5">
    <source>
        <dbReference type="Google" id="ProtNLM"/>
    </source>
</evidence>
<sequence length="177" mass="17432">MLSQRAYVPVATALAAVVLLAGCSGASAPATSSTSASTSASTPSSSSSSASPSPSTASPAPTGDSAVKKLVDGFPSQLIPLMPGAAVASSSLQHSTPLAVASLTATVTAPAADVLTYYTKVFTDQGFAAQPGDEVEGVPLKTFVRADGAEVITVSVVQTDQTATFTIGANVLPTSLK</sequence>
<name>A0A0M3UH79_9MICC</name>
<feature type="chain" id="PRO_5039075376" description="Lipoprotein LpqN" evidence="2">
    <location>
        <begin position="29"/>
        <end position="177"/>
    </location>
</feature>
<dbReference type="OrthoDB" id="4950810at2"/>
<feature type="compositionally biased region" description="Low complexity" evidence="1">
    <location>
        <begin position="28"/>
        <end position="62"/>
    </location>
</feature>
<evidence type="ECO:0000256" key="1">
    <source>
        <dbReference type="SAM" id="MobiDB-lite"/>
    </source>
</evidence>
<feature type="region of interest" description="Disordered" evidence="1">
    <location>
        <begin position="28"/>
        <end position="66"/>
    </location>
</feature>
<dbReference type="PATRIC" id="fig|656366.3.peg.998"/>
<protein>
    <recommendedName>
        <fullName evidence="5">Lipoprotein LpqN</fullName>
    </recommendedName>
</protein>
<evidence type="ECO:0000313" key="4">
    <source>
        <dbReference type="Proteomes" id="UP000062833"/>
    </source>
</evidence>
<dbReference type="EMBL" id="CP012677">
    <property type="protein sequence ID" value="ALE93999.1"/>
    <property type="molecule type" value="Genomic_DNA"/>
</dbReference>
<organism evidence="3 4">
    <name type="scientific">Arthrobacter alpinus</name>
    <dbReference type="NCBI Taxonomy" id="656366"/>
    <lineage>
        <taxon>Bacteria</taxon>
        <taxon>Bacillati</taxon>
        <taxon>Actinomycetota</taxon>
        <taxon>Actinomycetes</taxon>
        <taxon>Micrococcales</taxon>
        <taxon>Micrococcaceae</taxon>
        <taxon>Arthrobacter</taxon>
    </lineage>
</organism>
<dbReference type="AlphaFoldDB" id="A0A0M3UH79"/>
<dbReference type="PROSITE" id="PS51257">
    <property type="entry name" value="PROKAR_LIPOPROTEIN"/>
    <property type="match status" value="1"/>
</dbReference>
<accession>A0A0M3UH79</accession>
<dbReference type="Proteomes" id="UP000062833">
    <property type="component" value="Chromosome"/>
</dbReference>
<keyword evidence="2" id="KW-0732">Signal</keyword>
<keyword evidence="4" id="KW-1185">Reference proteome</keyword>
<feature type="signal peptide" evidence="2">
    <location>
        <begin position="1"/>
        <end position="28"/>
    </location>
</feature>
<evidence type="ECO:0000256" key="2">
    <source>
        <dbReference type="SAM" id="SignalP"/>
    </source>
</evidence>
<evidence type="ECO:0000313" key="3">
    <source>
        <dbReference type="EMBL" id="ALE93999.1"/>
    </source>
</evidence>
<proteinExistence type="predicted"/>